<evidence type="ECO:0000313" key="2">
    <source>
        <dbReference type="EMBL" id="EDX70667.1"/>
    </source>
</evidence>
<dbReference type="Proteomes" id="UP000003835">
    <property type="component" value="Unassembled WGS sequence"/>
</dbReference>
<evidence type="ECO:0000256" key="1">
    <source>
        <dbReference type="SAM" id="MobiDB-lite"/>
    </source>
</evidence>
<organism evidence="2 3">
    <name type="scientific">Coleofasciculus chthonoplastes PCC 7420</name>
    <dbReference type="NCBI Taxonomy" id="118168"/>
    <lineage>
        <taxon>Bacteria</taxon>
        <taxon>Bacillati</taxon>
        <taxon>Cyanobacteriota</taxon>
        <taxon>Cyanophyceae</taxon>
        <taxon>Coleofasciculales</taxon>
        <taxon>Coleofasciculaceae</taxon>
        <taxon>Coleofasciculus</taxon>
    </lineage>
</organism>
<keyword evidence="3" id="KW-1185">Reference proteome</keyword>
<evidence type="ECO:0000313" key="3">
    <source>
        <dbReference type="Proteomes" id="UP000003835"/>
    </source>
</evidence>
<sequence length="59" mass="6920">MHWYQLKRQKHDWQAFHPHPLTPSPDSPRSPLPPSFPPTRAGLIHCDERKLGRPGFRVN</sequence>
<proteinExistence type="predicted"/>
<dbReference type="HOGENOM" id="CLU_2952451_0_0_3"/>
<feature type="region of interest" description="Disordered" evidence="1">
    <location>
        <begin position="14"/>
        <end position="42"/>
    </location>
</feature>
<reference evidence="2 3" key="1">
    <citation type="submission" date="2008-07" db="EMBL/GenBank/DDBJ databases">
        <authorList>
            <person name="Tandeau de Marsac N."/>
            <person name="Ferriera S."/>
            <person name="Johnson J."/>
            <person name="Kravitz S."/>
            <person name="Beeson K."/>
            <person name="Sutton G."/>
            <person name="Rogers Y.-H."/>
            <person name="Friedman R."/>
            <person name="Frazier M."/>
            <person name="Venter J.C."/>
        </authorList>
    </citation>
    <scope>NUCLEOTIDE SEQUENCE [LARGE SCALE GENOMIC DNA]</scope>
    <source>
        <strain evidence="2 3">PCC 7420</strain>
    </source>
</reference>
<gene>
    <name evidence="2" type="ORF">MC7420_5295</name>
</gene>
<protein>
    <submittedName>
        <fullName evidence="2">Uncharacterized protein</fullName>
    </submittedName>
</protein>
<dbReference type="AlphaFoldDB" id="B4W567"/>
<name>B4W567_9CYAN</name>
<dbReference type="STRING" id="118168.MC7420_5295"/>
<dbReference type="EMBL" id="DS989884">
    <property type="protein sequence ID" value="EDX70667.1"/>
    <property type="molecule type" value="Genomic_DNA"/>
</dbReference>
<accession>B4W567</accession>
<feature type="compositionally biased region" description="Pro residues" evidence="1">
    <location>
        <begin position="20"/>
        <end position="37"/>
    </location>
</feature>